<feature type="compositionally biased region" description="Polar residues" evidence="5">
    <location>
        <begin position="112"/>
        <end position="122"/>
    </location>
</feature>
<dbReference type="EMBL" id="JAGGNH010000008">
    <property type="protein sequence ID" value="KAJ0965791.1"/>
    <property type="molecule type" value="Genomic_DNA"/>
</dbReference>
<evidence type="ECO:0000313" key="7">
    <source>
        <dbReference type="EMBL" id="KAJ0965791.1"/>
    </source>
</evidence>
<evidence type="ECO:0000259" key="6">
    <source>
        <dbReference type="SMART" id="SM00543"/>
    </source>
</evidence>
<dbReference type="SMART" id="SM00543">
    <property type="entry name" value="MIF4G"/>
    <property type="match status" value="1"/>
</dbReference>
<dbReference type="GO" id="GO:0003729">
    <property type="term" value="F:mRNA binding"/>
    <property type="evidence" value="ECO:0007669"/>
    <property type="project" value="TreeGrafter"/>
</dbReference>
<keyword evidence="8" id="KW-1185">Reference proteome</keyword>
<organism evidence="7 8">
    <name type="scientific">Dioscorea zingiberensis</name>
    <dbReference type="NCBI Taxonomy" id="325984"/>
    <lineage>
        <taxon>Eukaryota</taxon>
        <taxon>Viridiplantae</taxon>
        <taxon>Streptophyta</taxon>
        <taxon>Embryophyta</taxon>
        <taxon>Tracheophyta</taxon>
        <taxon>Spermatophyta</taxon>
        <taxon>Magnoliopsida</taxon>
        <taxon>Liliopsida</taxon>
        <taxon>Dioscoreales</taxon>
        <taxon>Dioscoreaceae</taxon>
        <taxon>Dioscorea</taxon>
    </lineage>
</organism>
<evidence type="ECO:0000313" key="8">
    <source>
        <dbReference type="Proteomes" id="UP001085076"/>
    </source>
</evidence>
<dbReference type="PANTHER" id="PTHR23253:SF53">
    <property type="entry name" value="EUKARYOTIC TRANSLATION INITIATION FACTOR ISOFORM 4G-1"/>
    <property type="match status" value="1"/>
</dbReference>
<dbReference type="OrthoDB" id="514777at2759"/>
<evidence type="ECO:0000256" key="3">
    <source>
        <dbReference type="ARBA" id="ARBA00022845"/>
    </source>
</evidence>
<dbReference type="PANTHER" id="PTHR23253">
    <property type="entry name" value="EUKARYOTIC TRANSLATION INITIATION FACTOR 4 GAMMA"/>
    <property type="match status" value="1"/>
</dbReference>
<dbReference type="SUPFAM" id="SSF48371">
    <property type="entry name" value="ARM repeat"/>
    <property type="match status" value="1"/>
</dbReference>
<gene>
    <name evidence="7" type="ORF">J5N97_026929</name>
</gene>
<dbReference type="Pfam" id="PF02854">
    <property type="entry name" value="MIF4G"/>
    <property type="match status" value="1"/>
</dbReference>
<name>A0A9D5H748_9LILI</name>
<dbReference type="InterPro" id="IPR003890">
    <property type="entry name" value="MIF4G-like_typ-3"/>
</dbReference>
<evidence type="ECO:0000256" key="4">
    <source>
        <dbReference type="ARBA" id="ARBA00022917"/>
    </source>
</evidence>
<feature type="region of interest" description="Disordered" evidence="5">
    <location>
        <begin position="463"/>
        <end position="535"/>
    </location>
</feature>
<comment type="caution">
    <text evidence="7">The sequence shown here is derived from an EMBL/GenBank/DDBJ whole genome shotgun (WGS) entry which is preliminary data.</text>
</comment>
<dbReference type="AlphaFoldDB" id="A0A9D5H748"/>
<dbReference type="InterPro" id="IPR016024">
    <property type="entry name" value="ARM-type_fold"/>
</dbReference>
<feature type="compositionally biased region" description="Low complexity" evidence="5">
    <location>
        <begin position="485"/>
        <end position="497"/>
    </location>
</feature>
<feature type="compositionally biased region" description="Polar residues" evidence="5">
    <location>
        <begin position="519"/>
        <end position="534"/>
    </location>
</feature>
<sequence length="542" mass="60120">MQADQTVISLRPGGGGNRGSRLLVPRFDSAALAAAATGGSAADTLRPHMPPPLSRIMTGDARFDGGDRIRYTRDQLLQLRENVDAPEAMLKIKQVIETELFGEEQSWARGDSNLQNQSQSRYSEPDNRDWRGRSGQLASPGEERNWNDNKELFASNSRQDITNLSSQFSSRAQSGATPALIKAEVPWSARRGNLSEKERVLKTVKGILNKLTPEKFDVLKGQLIDSGITSTDILKEVIKLIFDKAVLEPTFCPMYAQLCSDLNAKLPSFPAEEPDGKNITFKRVLLNICQEAFEGSDNLKAEIRKMTNPDQESERKDKEKMVKLSTLGTYAFIGELLKQNMVQEKIVHHIVQELLGHDAKVCPEEENVEAICQFFNTIGKQLDESPKSRRFNDSYFNRLKDLAKNPQLAPRLKFMIRDVLELRANKWVPRREEVKAKTISEIHSEAERNLGLRPGAAANIRNGRSVGVLGNPSSGARPGTGGMMPGMPGTRKMPGMPGLDGDDWEVPRTKSMPRGDPSRVQTPLVSKPSTTNTGFCLKVVAD</sequence>
<feature type="region of interest" description="Disordered" evidence="5">
    <location>
        <begin position="107"/>
        <end position="146"/>
    </location>
</feature>
<dbReference type="GO" id="GO:0006417">
    <property type="term" value="P:regulation of translation"/>
    <property type="evidence" value="ECO:0007669"/>
    <property type="project" value="UniProtKB-KW"/>
</dbReference>
<reference evidence="7" key="2">
    <citation type="journal article" date="2022" name="Hortic Res">
        <title>The genome of Dioscorea zingiberensis sheds light on the biosynthesis, origin and evolution of the medicinally important diosgenin saponins.</title>
        <authorList>
            <person name="Li Y."/>
            <person name="Tan C."/>
            <person name="Li Z."/>
            <person name="Guo J."/>
            <person name="Li S."/>
            <person name="Chen X."/>
            <person name="Wang C."/>
            <person name="Dai X."/>
            <person name="Yang H."/>
            <person name="Song W."/>
            <person name="Hou L."/>
            <person name="Xu J."/>
            <person name="Tong Z."/>
            <person name="Xu A."/>
            <person name="Yuan X."/>
            <person name="Wang W."/>
            <person name="Yang Q."/>
            <person name="Chen L."/>
            <person name="Sun Z."/>
            <person name="Wang K."/>
            <person name="Pan B."/>
            <person name="Chen J."/>
            <person name="Bao Y."/>
            <person name="Liu F."/>
            <person name="Qi X."/>
            <person name="Gang D.R."/>
            <person name="Wen J."/>
            <person name="Li J."/>
        </authorList>
    </citation>
    <scope>NUCLEOTIDE SEQUENCE</scope>
    <source>
        <strain evidence="7">Dzin_1.0</strain>
    </source>
</reference>
<evidence type="ECO:0000256" key="2">
    <source>
        <dbReference type="ARBA" id="ARBA00022540"/>
    </source>
</evidence>
<keyword evidence="3" id="KW-0810">Translation regulation</keyword>
<reference evidence="7" key="1">
    <citation type="submission" date="2021-03" db="EMBL/GenBank/DDBJ databases">
        <authorList>
            <person name="Li Z."/>
            <person name="Yang C."/>
        </authorList>
    </citation>
    <scope>NUCLEOTIDE SEQUENCE</scope>
    <source>
        <strain evidence="7">Dzin_1.0</strain>
        <tissue evidence="7">Leaf</tissue>
    </source>
</reference>
<dbReference type="Gene3D" id="1.25.40.180">
    <property type="match status" value="1"/>
</dbReference>
<evidence type="ECO:0000256" key="1">
    <source>
        <dbReference type="ARBA" id="ARBA00005775"/>
    </source>
</evidence>
<keyword evidence="4" id="KW-0648">Protein biosynthesis</keyword>
<dbReference type="GO" id="GO:0003743">
    <property type="term" value="F:translation initiation factor activity"/>
    <property type="evidence" value="ECO:0007669"/>
    <property type="project" value="UniProtKB-KW"/>
</dbReference>
<dbReference type="Proteomes" id="UP001085076">
    <property type="component" value="Miscellaneous, Linkage group lg08"/>
</dbReference>
<dbReference type="FunFam" id="1.25.40.180:FF:000027">
    <property type="entry name" value="Eukaryotic translation initiation factor isoform 4G-2"/>
    <property type="match status" value="1"/>
</dbReference>
<proteinExistence type="inferred from homology"/>
<protein>
    <recommendedName>
        <fullName evidence="6">MIF4G domain-containing protein</fullName>
    </recommendedName>
</protein>
<accession>A0A9D5H748</accession>
<keyword evidence="2" id="KW-0396">Initiation factor</keyword>
<feature type="compositionally biased region" description="Basic and acidic residues" evidence="5">
    <location>
        <begin position="123"/>
        <end position="132"/>
    </location>
</feature>
<dbReference type="GO" id="GO:0016281">
    <property type="term" value="C:eukaryotic translation initiation factor 4F complex"/>
    <property type="evidence" value="ECO:0007669"/>
    <property type="project" value="TreeGrafter"/>
</dbReference>
<evidence type="ECO:0000256" key="5">
    <source>
        <dbReference type="SAM" id="MobiDB-lite"/>
    </source>
</evidence>
<feature type="domain" description="MIF4G" evidence="6">
    <location>
        <begin position="201"/>
        <end position="426"/>
    </location>
</feature>
<comment type="similarity">
    <text evidence="1">Belongs to the eukaryotic initiation factor 4G family.</text>
</comment>